<evidence type="ECO:0000256" key="1">
    <source>
        <dbReference type="ARBA" id="ARBA00022723"/>
    </source>
</evidence>
<evidence type="ECO:0000313" key="7">
    <source>
        <dbReference type="EMBL" id="MED6133510.1"/>
    </source>
</evidence>
<gene>
    <name evidence="7" type="ORF">PIB30_028938</name>
</gene>
<feature type="signal peptide" evidence="5">
    <location>
        <begin position="1"/>
        <end position="25"/>
    </location>
</feature>
<organism evidence="7 8">
    <name type="scientific">Stylosanthes scabra</name>
    <dbReference type="NCBI Taxonomy" id="79078"/>
    <lineage>
        <taxon>Eukaryota</taxon>
        <taxon>Viridiplantae</taxon>
        <taxon>Streptophyta</taxon>
        <taxon>Embryophyta</taxon>
        <taxon>Tracheophyta</taxon>
        <taxon>Spermatophyta</taxon>
        <taxon>Magnoliopsida</taxon>
        <taxon>eudicotyledons</taxon>
        <taxon>Gunneridae</taxon>
        <taxon>Pentapetalae</taxon>
        <taxon>rosids</taxon>
        <taxon>fabids</taxon>
        <taxon>Fabales</taxon>
        <taxon>Fabaceae</taxon>
        <taxon>Papilionoideae</taxon>
        <taxon>50 kb inversion clade</taxon>
        <taxon>dalbergioids sensu lato</taxon>
        <taxon>Dalbergieae</taxon>
        <taxon>Pterocarpus clade</taxon>
        <taxon>Stylosanthes</taxon>
    </lineage>
</organism>
<reference evidence="7 8" key="1">
    <citation type="journal article" date="2023" name="Plants (Basel)">
        <title>Bridging the Gap: Combining Genomics and Transcriptomics Approaches to Understand Stylosanthes scabra, an Orphan Legume from the Brazilian Caatinga.</title>
        <authorList>
            <person name="Ferreira-Neto J.R.C."/>
            <person name="da Silva M.D."/>
            <person name="Binneck E."/>
            <person name="de Melo N.F."/>
            <person name="da Silva R.H."/>
            <person name="de Melo A.L.T.M."/>
            <person name="Pandolfi V."/>
            <person name="Bustamante F.O."/>
            <person name="Brasileiro-Vidal A.C."/>
            <person name="Benko-Iseppon A.M."/>
        </authorList>
    </citation>
    <scope>NUCLEOTIDE SEQUENCE [LARGE SCALE GENOMIC DNA]</scope>
    <source>
        <tissue evidence="7">Leaves</tissue>
    </source>
</reference>
<feature type="transmembrane region" description="Helical" evidence="4">
    <location>
        <begin position="189"/>
        <end position="208"/>
    </location>
</feature>
<dbReference type="PROSITE" id="PS51485">
    <property type="entry name" value="PHYTOCYANIN"/>
    <property type="match status" value="1"/>
</dbReference>
<dbReference type="PROSITE" id="PS00196">
    <property type="entry name" value="COPPER_BLUE"/>
    <property type="match status" value="1"/>
</dbReference>
<evidence type="ECO:0000313" key="8">
    <source>
        <dbReference type="Proteomes" id="UP001341840"/>
    </source>
</evidence>
<evidence type="ECO:0000256" key="3">
    <source>
        <dbReference type="SAM" id="MobiDB-lite"/>
    </source>
</evidence>
<dbReference type="InterPro" id="IPR008972">
    <property type="entry name" value="Cupredoxin"/>
</dbReference>
<keyword evidence="4" id="KW-0472">Membrane</keyword>
<keyword evidence="8" id="KW-1185">Reference proteome</keyword>
<name>A0ABU6SAM1_9FABA</name>
<evidence type="ECO:0000256" key="5">
    <source>
        <dbReference type="SAM" id="SignalP"/>
    </source>
</evidence>
<evidence type="ECO:0000256" key="2">
    <source>
        <dbReference type="ARBA" id="ARBA00023008"/>
    </source>
</evidence>
<dbReference type="InterPro" id="IPR028871">
    <property type="entry name" value="BlueCu_1_BS"/>
</dbReference>
<keyword evidence="4" id="KW-0812">Transmembrane</keyword>
<accession>A0ABU6SAM1</accession>
<keyword evidence="5" id="KW-0732">Signal</keyword>
<keyword evidence="1" id="KW-0479">Metal-binding</keyword>
<dbReference type="Pfam" id="PF02298">
    <property type="entry name" value="Cu_bind_like"/>
    <property type="match status" value="1"/>
</dbReference>
<evidence type="ECO:0000259" key="6">
    <source>
        <dbReference type="PROSITE" id="PS51485"/>
    </source>
</evidence>
<proteinExistence type="predicted"/>
<dbReference type="PANTHER" id="PTHR33021">
    <property type="entry name" value="BLUE COPPER PROTEIN"/>
    <property type="match status" value="1"/>
</dbReference>
<feature type="domain" description="Phytocyanin" evidence="6">
    <location>
        <begin position="26"/>
        <end position="124"/>
    </location>
</feature>
<dbReference type="InterPro" id="IPR039391">
    <property type="entry name" value="Phytocyanin-like"/>
</dbReference>
<comment type="caution">
    <text evidence="7">The sequence shown here is derived from an EMBL/GenBank/DDBJ whole genome shotgun (WGS) entry which is preliminary data.</text>
</comment>
<dbReference type="CDD" id="cd04216">
    <property type="entry name" value="Phytocyanin"/>
    <property type="match status" value="1"/>
</dbReference>
<dbReference type="EMBL" id="JASCZI010060531">
    <property type="protein sequence ID" value="MED6133510.1"/>
    <property type="molecule type" value="Genomic_DNA"/>
</dbReference>
<keyword evidence="2" id="KW-0186">Copper</keyword>
<dbReference type="InterPro" id="IPR003245">
    <property type="entry name" value="Phytocyanin_dom"/>
</dbReference>
<dbReference type="Gene3D" id="2.60.40.420">
    <property type="entry name" value="Cupredoxins - blue copper proteins"/>
    <property type="match status" value="1"/>
</dbReference>
<feature type="region of interest" description="Disordered" evidence="3">
    <location>
        <begin position="129"/>
        <end position="184"/>
    </location>
</feature>
<dbReference type="PANTHER" id="PTHR33021:SF193">
    <property type="entry name" value="OS06G0218600 PROTEIN"/>
    <property type="match status" value="1"/>
</dbReference>
<keyword evidence="4" id="KW-1133">Transmembrane helix</keyword>
<feature type="chain" id="PRO_5046747876" description="Phytocyanin domain-containing protein" evidence="5">
    <location>
        <begin position="26"/>
        <end position="213"/>
    </location>
</feature>
<feature type="compositionally biased region" description="Low complexity" evidence="3">
    <location>
        <begin position="147"/>
        <end position="173"/>
    </location>
</feature>
<dbReference type="Proteomes" id="UP001341840">
    <property type="component" value="Unassembled WGS sequence"/>
</dbReference>
<evidence type="ECO:0000256" key="4">
    <source>
        <dbReference type="SAM" id="Phobius"/>
    </source>
</evidence>
<dbReference type="SUPFAM" id="SSF49503">
    <property type="entry name" value="Cupredoxins"/>
    <property type="match status" value="1"/>
</dbReference>
<protein>
    <recommendedName>
        <fullName evidence="6">Phytocyanin domain-containing protein</fullName>
    </recommendedName>
</protein>
<sequence>MESSIVVALHLSLFLAMNLVLPTLAKVYTVGESTGWAIGADYSTWASDKTFHVGDKLVFNYGAGHTVDEVSEKDYKSCTTGNSLTTDSSGATTITLKTPGTHYFICAAPAHCIGGMQLAVTVKAAKKAASPTPAPAPAPSKAKKSPSDATKGTPKASPTTATAPTISTTTTKPTKSDNSKADSSMGPSLFSLVFAMLIVSWISYYVMLPMVSV</sequence>